<organism evidence="3 4">
    <name type="scientific">Candidatus Curtissbacteria bacterium GW2011_GWA1_40_9</name>
    <dbReference type="NCBI Taxonomy" id="1618408"/>
    <lineage>
        <taxon>Bacteria</taxon>
        <taxon>Candidatus Curtissiibacteriota</taxon>
    </lineage>
</organism>
<accession>A0A0G0WSA2</accession>
<dbReference type="Proteomes" id="UP000034292">
    <property type="component" value="Unassembled WGS sequence"/>
</dbReference>
<dbReference type="EMBL" id="LBZV01000001">
    <property type="protein sequence ID" value="KKR78267.1"/>
    <property type="molecule type" value="Genomic_DNA"/>
</dbReference>
<comment type="caution">
    <text evidence="3">The sequence shown here is derived from an EMBL/GenBank/DDBJ whole genome shotgun (WGS) entry which is preliminary data.</text>
</comment>
<comment type="similarity">
    <text evidence="1 2">Belongs to the phD/YefM antitoxin family.</text>
</comment>
<protein>
    <recommendedName>
        <fullName evidence="2">Antitoxin</fullName>
    </recommendedName>
</protein>
<dbReference type="Pfam" id="PF02604">
    <property type="entry name" value="PhdYeFM_antitox"/>
    <property type="match status" value="1"/>
</dbReference>
<name>A0A0G0WSA2_9BACT</name>
<proteinExistence type="inferred from homology"/>
<reference evidence="3 4" key="1">
    <citation type="journal article" date="2015" name="Nature">
        <title>rRNA introns, odd ribosomes, and small enigmatic genomes across a large radiation of phyla.</title>
        <authorList>
            <person name="Brown C.T."/>
            <person name="Hug L.A."/>
            <person name="Thomas B.C."/>
            <person name="Sharon I."/>
            <person name="Castelle C.J."/>
            <person name="Singh A."/>
            <person name="Wilkins M.J."/>
            <person name="Williams K.H."/>
            <person name="Banfield J.F."/>
        </authorList>
    </citation>
    <scope>NUCLEOTIDE SEQUENCE [LARGE SCALE GENOMIC DNA]</scope>
</reference>
<sequence length="83" mass="9288">MINTVSITDLKQNTSKIIEKVRAEGRSLIILQRSKAAAVLVDPDYFDILEESLENASDLKSIEERKNEPKVPFEKVAGKLKSS</sequence>
<dbReference type="Gene3D" id="3.40.1620.10">
    <property type="entry name" value="YefM-like domain"/>
    <property type="match status" value="1"/>
</dbReference>
<dbReference type="InterPro" id="IPR036165">
    <property type="entry name" value="YefM-like_sf"/>
</dbReference>
<evidence type="ECO:0000256" key="1">
    <source>
        <dbReference type="ARBA" id="ARBA00009981"/>
    </source>
</evidence>
<dbReference type="PANTHER" id="PTHR33713">
    <property type="entry name" value="ANTITOXIN YAFN-RELATED"/>
    <property type="match status" value="1"/>
</dbReference>
<gene>
    <name evidence="3" type="ORF">UU23_C0001G0031</name>
</gene>
<comment type="function">
    <text evidence="2">Antitoxin component of a type II toxin-antitoxin (TA) system.</text>
</comment>
<dbReference type="InterPro" id="IPR051405">
    <property type="entry name" value="phD/YefM_antitoxin"/>
</dbReference>
<dbReference type="PANTHER" id="PTHR33713:SF10">
    <property type="entry name" value="ANTITOXIN YAFN"/>
    <property type="match status" value="1"/>
</dbReference>
<evidence type="ECO:0000256" key="2">
    <source>
        <dbReference type="RuleBase" id="RU362080"/>
    </source>
</evidence>
<evidence type="ECO:0000313" key="4">
    <source>
        <dbReference type="Proteomes" id="UP000034292"/>
    </source>
</evidence>
<dbReference type="AlphaFoldDB" id="A0A0G0WSA2"/>
<dbReference type="NCBIfam" id="TIGR01552">
    <property type="entry name" value="phd_fam"/>
    <property type="match status" value="1"/>
</dbReference>
<evidence type="ECO:0000313" key="3">
    <source>
        <dbReference type="EMBL" id="KKR78267.1"/>
    </source>
</evidence>
<dbReference type="SUPFAM" id="SSF143120">
    <property type="entry name" value="YefM-like"/>
    <property type="match status" value="1"/>
</dbReference>
<dbReference type="STRING" id="1618408.UU23_C0001G0031"/>
<dbReference type="InterPro" id="IPR006442">
    <property type="entry name" value="Antitoxin_Phd/YefM"/>
</dbReference>